<gene>
    <name evidence="1" type="ORF">CS006_00470</name>
</gene>
<organism evidence="1 2">
    <name type="scientific">Bifidobacterium primatium</name>
    <dbReference type="NCBI Taxonomy" id="2045438"/>
    <lineage>
        <taxon>Bacteria</taxon>
        <taxon>Bacillati</taxon>
        <taxon>Actinomycetota</taxon>
        <taxon>Actinomycetes</taxon>
        <taxon>Bifidobacteriales</taxon>
        <taxon>Bifidobacteriaceae</taxon>
        <taxon>Bifidobacterium</taxon>
    </lineage>
</organism>
<dbReference type="Proteomes" id="UP000229095">
    <property type="component" value="Unassembled WGS sequence"/>
</dbReference>
<evidence type="ECO:0000313" key="1">
    <source>
        <dbReference type="EMBL" id="PJM73706.1"/>
    </source>
</evidence>
<dbReference type="AlphaFoldDB" id="A0A2M9HA62"/>
<reference evidence="1 2" key="1">
    <citation type="submission" date="2017-10" db="EMBL/GenBank/DDBJ databases">
        <title>Draft genome sequences of strains TRE 1, TRE 9, TRE H and TRI 7, isolated from tamarins, belonging to four potential novel Bifidobacterium species.</title>
        <authorList>
            <person name="Mattarelli P."/>
            <person name="Modesto M."/>
            <person name="Puglisi E."/>
            <person name="Morelli L."/>
            <person name="Spezio C."/>
            <person name="Bonetti A."/>
            <person name="Sandri C."/>
        </authorList>
    </citation>
    <scope>NUCLEOTIDE SEQUENCE [LARGE SCALE GENOMIC DNA]</scope>
    <source>
        <strain evidence="2">TRE1</strain>
    </source>
</reference>
<sequence length="125" mass="14402">MSDTKAAYSDAAKHYVEDIVPASAKEQERYRAAKEREAKYNDDWLKHPVNINDIVDEFTPGATGRKKGYKYKFSGKDWIVLADMIAGYLRIIDKRLGKFVMLNGNPSDDQSLTHFKILKRRDMQS</sequence>
<proteinExistence type="predicted"/>
<accession>A0A2M9HA62</accession>
<dbReference type="RefSeq" id="WP_100509853.1">
    <property type="nucleotide sequence ID" value="NZ_PEBI01000001.1"/>
</dbReference>
<name>A0A2M9HA62_9BIFI</name>
<dbReference type="EMBL" id="PEBI01000001">
    <property type="protein sequence ID" value="PJM73706.1"/>
    <property type="molecule type" value="Genomic_DNA"/>
</dbReference>
<evidence type="ECO:0000313" key="2">
    <source>
        <dbReference type="Proteomes" id="UP000229095"/>
    </source>
</evidence>
<comment type="caution">
    <text evidence="1">The sequence shown here is derived from an EMBL/GenBank/DDBJ whole genome shotgun (WGS) entry which is preliminary data.</text>
</comment>
<protein>
    <submittedName>
        <fullName evidence="1">Uncharacterized protein</fullName>
    </submittedName>
</protein>
<dbReference type="OrthoDB" id="2002806at2"/>
<keyword evidence="2" id="KW-1185">Reference proteome</keyword>